<name>A0A2N3KZ95_9PROT</name>
<dbReference type="GO" id="GO:0003700">
    <property type="term" value="F:DNA-binding transcription factor activity"/>
    <property type="evidence" value="ECO:0007669"/>
    <property type="project" value="InterPro"/>
</dbReference>
<proteinExistence type="inferred from homology"/>
<keyword evidence="2" id="KW-0805">Transcription regulation</keyword>
<dbReference type="Gene3D" id="3.40.190.10">
    <property type="entry name" value="Periplasmic binding protein-like II"/>
    <property type="match status" value="2"/>
</dbReference>
<gene>
    <name evidence="6" type="ORF">COO20_01170</name>
</gene>
<evidence type="ECO:0000256" key="4">
    <source>
        <dbReference type="ARBA" id="ARBA00023163"/>
    </source>
</evidence>
<organism evidence="6 7">
    <name type="scientific">Thalassospira marina</name>
    <dbReference type="NCBI Taxonomy" id="2048283"/>
    <lineage>
        <taxon>Bacteria</taxon>
        <taxon>Pseudomonadati</taxon>
        <taxon>Pseudomonadota</taxon>
        <taxon>Alphaproteobacteria</taxon>
        <taxon>Rhodospirillales</taxon>
        <taxon>Thalassospiraceae</taxon>
        <taxon>Thalassospira</taxon>
    </lineage>
</organism>
<dbReference type="PRINTS" id="PR00039">
    <property type="entry name" value="HTHLYSR"/>
</dbReference>
<accession>A0A2N3KZ95</accession>
<evidence type="ECO:0000256" key="1">
    <source>
        <dbReference type="ARBA" id="ARBA00009437"/>
    </source>
</evidence>
<dbReference type="InterPro" id="IPR036388">
    <property type="entry name" value="WH-like_DNA-bd_sf"/>
</dbReference>
<sequence length="332" mass="36389">MEIRQLQCFVAVAEELHFRRAAVRLAISQPALSASLAALEADLGFALFFRTTRQVSLTQAGAVFLKDVRQILRNLDAAKRQARDIAHSAVPAIRIGGVDEAIVTLVPTLMARFRQDYPDIHLQVHEVSSSGRNLQALEAHRADIVFIRENVDSDHIECRLLYRQPVMAALPESARSVTASPHLTISDAPASSGQGDNTDWKERIADDIAHVTPDDLAAWPLIGFPRHARPLLHDLVMGSLAHITATPAVTCEVIDKSTMLQLVRQGVGVALVPRWAQAIAPEGVRFVPYGDPVLELPLYIAWRKRDYSPQLGHFVSLACALCDAQGGNGKDM</sequence>
<dbReference type="PANTHER" id="PTHR30346">
    <property type="entry name" value="TRANSCRIPTIONAL DUAL REGULATOR HCAR-RELATED"/>
    <property type="match status" value="1"/>
</dbReference>
<keyword evidence="3" id="KW-0238">DNA-binding</keyword>
<dbReference type="SUPFAM" id="SSF46785">
    <property type="entry name" value="Winged helix' DNA-binding domain"/>
    <property type="match status" value="1"/>
</dbReference>
<evidence type="ECO:0000313" key="6">
    <source>
        <dbReference type="EMBL" id="PKR55863.1"/>
    </source>
</evidence>
<dbReference type="PROSITE" id="PS50931">
    <property type="entry name" value="HTH_LYSR"/>
    <property type="match status" value="1"/>
</dbReference>
<evidence type="ECO:0000259" key="5">
    <source>
        <dbReference type="PROSITE" id="PS50931"/>
    </source>
</evidence>
<dbReference type="CDD" id="cd08414">
    <property type="entry name" value="PBP2_LTTR_aromatics_like"/>
    <property type="match status" value="1"/>
</dbReference>
<evidence type="ECO:0000256" key="2">
    <source>
        <dbReference type="ARBA" id="ARBA00023015"/>
    </source>
</evidence>
<feature type="domain" description="HTH lysR-type" evidence="5">
    <location>
        <begin position="1"/>
        <end position="58"/>
    </location>
</feature>
<dbReference type="InterPro" id="IPR005119">
    <property type="entry name" value="LysR_subst-bd"/>
</dbReference>
<evidence type="ECO:0000256" key="3">
    <source>
        <dbReference type="ARBA" id="ARBA00023125"/>
    </source>
</evidence>
<keyword evidence="4" id="KW-0804">Transcription</keyword>
<dbReference type="FunFam" id="1.10.10.10:FF:000001">
    <property type="entry name" value="LysR family transcriptional regulator"/>
    <property type="match status" value="1"/>
</dbReference>
<dbReference type="RefSeq" id="WP_101263856.1">
    <property type="nucleotide sequence ID" value="NZ_NWTK01000001.1"/>
</dbReference>
<reference evidence="6 7" key="1">
    <citation type="submission" date="2017-09" db="EMBL/GenBank/DDBJ databases">
        <title>Biodiversity and function of Thalassospira species in the particle-attached aromatic-hydrocarbon-degrading consortia from the surface seawater of the South China Sea.</title>
        <authorList>
            <person name="Dong C."/>
            <person name="Liu R."/>
            <person name="Shao Z."/>
        </authorList>
    </citation>
    <scope>NUCLEOTIDE SEQUENCE [LARGE SCALE GENOMIC DNA]</scope>
    <source>
        <strain evidence="6 7">CSC1P2</strain>
    </source>
</reference>
<dbReference type="Proteomes" id="UP000233597">
    <property type="component" value="Unassembled WGS sequence"/>
</dbReference>
<dbReference type="SUPFAM" id="SSF53850">
    <property type="entry name" value="Periplasmic binding protein-like II"/>
    <property type="match status" value="1"/>
</dbReference>
<dbReference type="InterPro" id="IPR000847">
    <property type="entry name" value="LysR_HTH_N"/>
</dbReference>
<dbReference type="InterPro" id="IPR036390">
    <property type="entry name" value="WH_DNA-bd_sf"/>
</dbReference>
<dbReference type="PANTHER" id="PTHR30346:SF0">
    <property type="entry name" value="HCA OPERON TRANSCRIPTIONAL ACTIVATOR HCAR"/>
    <property type="match status" value="1"/>
</dbReference>
<dbReference type="EMBL" id="NWTK01000001">
    <property type="protein sequence ID" value="PKR55863.1"/>
    <property type="molecule type" value="Genomic_DNA"/>
</dbReference>
<dbReference type="AlphaFoldDB" id="A0A2N3KZ95"/>
<dbReference type="OrthoDB" id="9811588at2"/>
<comment type="similarity">
    <text evidence="1">Belongs to the LysR transcriptional regulatory family.</text>
</comment>
<dbReference type="Pfam" id="PF00126">
    <property type="entry name" value="HTH_1"/>
    <property type="match status" value="1"/>
</dbReference>
<protein>
    <submittedName>
        <fullName evidence="6">LysR family transcriptional regulator</fullName>
    </submittedName>
</protein>
<comment type="caution">
    <text evidence="6">The sequence shown here is derived from an EMBL/GenBank/DDBJ whole genome shotgun (WGS) entry which is preliminary data.</text>
</comment>
<dbReference type="Gene3D" id="1.10.10.10">
    <property type="entry name" value="Winged helix-like DNA-binding domain superfamily/Winged helix DNA-binding domain"/>
    <property type="match status" value="1"/>
</dbReference>
<evidence type="ECO:0000313" key="7">
    <source>
        <dbReference type="Proteomes" id="UP000233597"/>
    </source>
</evidence>
<dbReference type="GO" id="GO:0003677">
    <property type="term" value="F:DNA binding"/>
    <property type="evidence" value="ECO:0007669"/>
    <property type="project" value="UniProtKB-KW"/>
</dbReference>
<dbReference type="Pfam" id="PF03466">
    <property type="entry name" value="LysR_substrate"/>
    <property type="match status" value="1"/>
</dbReference>
<dbReference type="GO" id="GO:0032993">
    <property type="term" value="C:protein-DNA complex"/>
    <property type="evidence" value="ECO:0007669"/>
    <property type="project" value="TreeGrafter"/>
</dbReference>